<evidence type="ECO:0000256" key="3">
    <source>
        <dbReference type="ARBA" id="ARBA00022602"/>
    </source>
</evidence>
<dbReference type="AlphaFoldDB" id="A0A194S3T0"/>
<accession>A0A194S3T0</accession>
<evidence type="ECO:0000256" key="6">
    <source>
        <dbReference type="ARBA" id="ARBA00022737"/>
    </source>
</evidence>
<feature type="compositionally biased region" description="Acidic residues" evidence="8">
    <location>
        <begin position="268"/>
        <end position="288"/>
    </location>
</feature>
<name>A0A194S3T0_RHOGW</name>
<keyword evidence="5" id="KW-0479">Metal-binding</keyword>
<evidence type="ECO:0000256" key="8">
    <source>
        <dbReference type="SAM" id="MobiDB-lite"/>
    </source>
</evidence>
<dbReference type="InterPro" id="IPR008930">
    <property type="entry name" value="Terpenoid_cyclase/PrenylTrfase"/>
</dbReference>
<evidence type="ECO:0000256" key="2">
    <source>
        <dbReference type="ARBA" id="ARBA00010497"/>
    </source>
</evidence>
<dbReference type="SUPFAM" id="SSF48239">
    <property type="entry name" value="Terpenoid cyclases/Protein prenyltransferases"/>
    <property type="match status" value="1"/>
</dbReference>
<evidence type="ECO:0000256" key="7">
    <source>
        <dbReference type="ARBA" id="ARBA00022833"/>
    </source>
</evidence>
<dbReference type="InterPro" id="IPR001330">
    <property type="entry name" value="Prenyltrans"/>
</dbReference>
<reference evidence="10 11" key="1">
    <citation type="journal article" date="2015" name="Front. Microbiol.">
        <title>Genome sequence of the plant growth promoting endophytic yeast Rhodotorula graminis WP1.</title>
        <authorList>
            <person name="Firrincieli A."/>
            <person name="Otillar R."/>
            <person name="Salamov A."/>
            <person name="Schmutz J."/>
            <person name="Khan Z."/>
            <person name="Redman R.S."/>
            <person name="Fleck N.D."/>
            <person name="Lindquist E."/>
            <person name="Grigoriev I.V."/>
            <person name="Doty S.L."/>
        </authorList>
    </citation>
    <scope>NUCLEOTIDE SEQUENCE [LARGE SCALE GENOMIC DNA]</scope>
    <source>
        <strain evidence="10 11">WP1</strain>
    </source>
</reference>
<comment type="similarity">
    <text evidence="2">Belongs to the protein prenyltransferase subunit beta family.</text>
</comment>
<dbReference type="RefSeq" id="XP_018271442.1">
    <property type="nucleotide sequence ID" value="XM_018416809.1"/>
</dbReference>
<dbReference type="STRING" id="578459.A0A194S3T0"/>
<evidence type="ECO:0000256" key="4">
    <source>
        <dbReference type="ARBA" id="ARBA00022679"/>
    </source>
</evidence>
<gene>
    <name evidence="10" type="ORF">RHOBADRAFT_53375</name>
</gene>
<comment type="cofactor">
    <cofactor evidence="1">
        <name>Zn(2+)</name>
        <dbReference type="ChEBI" id="CHEBI:29105"/>
    </cofactor>
</comment>
<sequence>MAAPAPARPAPSDALLVKHHVLFALRNARYLPTPYQPEDSSRMTLAYFCLAALALLPSAPVSTHDPQLAAIDVMLKPQQRQGFLDWVYDQQLPQGGFRGSDSLAAALADSARAPNDLDPPHLIQTYTALVILGLLDDDYARLRRQDLAHFIGACQNPDGSFSHFPGCAEPGDPRSTYSAFAVASMLDDWTTVNVDSALDFLNSCRRYEGGFSQRPGLEANAGPTYCAIASFSLAGRLASLDRPEQLLRWLVSRQVRPPPRPPRSETSYESDEEADERGREEEEEEDEEDGRRVEDSAGFQGRANKPTDACYSFWNTAALTLLLPAIDPTLTLSSIVDPALDRTWLLDCQHPKFGGIAREPGALPDVMHTYLSLAALSLGDSAGGGATLGLRELDAAWNVPREVARRMRDRLRRSESASREGDGAQI</sequence>
<keyword evidence="7" id="KW-0862">Zinc</keyword>
<feature type="region of interest" description="Disordered" evidence="8">
    <location>
        <begin position="255"/>
        <end position="301"/>
    </location>
</feature>
<keyword evidence="11" id="KW-1185">Reference proteome</keyword>
<dbReference type="InterPro" id="IPR045089">
    <property type="entry name" value="PGGT1B-like"/>
</dbReference>
<evidence type="ECO:0000259" key="9">
    <source>
        <dbReference type="Pfam" id="PF00432"/>
    </source>
</evidence>
<evidence type="ECO:0000256" key="1">
    <source>
        <dbReference type="ARBA" id="ARBA00001947"/>
    </source>
</evidence>
<dbReference type="GO" id="GO:0005953">
    <property type="term" value="C:CAAX-protein geranylgeranyltransferase complex"/>
    <property type="evidence" value="ECO:0007669"/>
    <property type="project" value="TreeGrafter"/>
</dbReference>
<keyword evidence="4" id="KW-0808">Transferase</keyword>
<dbReference type="Proteomes" id="UP000053890">
    <property type="component" value="Unassembled WGS sequence"/>
</dbReference>
<evidence type="ECO:0000256" key="5">
    <source>
        <dbReference type="ARBA" id="ARBA00022723"/>
    </source>
</evidence>
<dbReference type="EMBL" id="KQ474078">
    <property type="protein sequence ID" value="KPV75393.1"/>
    <property type="molecule type" value="Genomic_DNA"/>
</dbReference>
<dbReference type="OrthoDB" id="24893at2759"/>
<evidence type="ECO:0000313" key="10">
    <source>
        <dbReference type="EMBL" id="KPV75393.1"/>
    </source>
</evidence>
<feature type="domain" description="Prenyltransferase alpha-alpha toroid" evidence="9">
    <location>
        <begin position="15"/>
        <end position="396"/>
    </location>
</feature>
<keyword evidence="3" id="KW-0637">Prenyltransferase</keyword>
<organism evidence="10 11">
    <name type="scientific">Rhodotorula graminis (strain WP1)</name>
    <dbReference type="NCBI Taxonomy" id="578459"/>
    <lineage>
        <taxon>Eukaryota</taxon>
        <taxon>Fungi</taxon>
        <taxon>Dikarya</taxon>
        <taxon>Basidiomycota</taxon>
        <taxon>Pucciniomycotina</taxon>
        <taxon>Microbotryomycetes</taxon>
        <taxon>Sporidiobolales</taxon>
        <taxon>Sporidiobolaceae</taxon>
        <taxon>Rhodotorula</taxon>
    </lineage>
</organism>
<proteinExistence type="inferred from homology"/>
<dbReference type="GeneID" id="28977257"/>
<dbReference type="PANTHER" id="PTHR11774">
    <property type="entry name" value="GERANYLGERANYL TRANSFERASE TYPE BETA SUBUNIT"/>
    <property type="match status" value="1"/>
</dbReference>
<keyword evidence="6" id="KW-0677">Repeat</keyword>
<dbReference type="PANTHER" id="PTHR11774:SF4">
    <property type="entry name" value="GERANYLGERANYL TRANSFERASE TYPE-1 SUBUNIT BETA"/>
    <property type="match status" value="1"/>
</dbReference>
<dbReference type="Pfam" id="PF00432">
    <property type="entry name" value="Prenyltrans"/>
    <property type="match status" value="1"/>
</dbReference>
<protein>
    <recommendedName>
        <fullName evidence="9">Prenyltransferase alpha-alpha toroid domain-containing protein</fullName>
    </recommendedName>
</protein>
<dbReference type="GO" id="GO:0004662">
    <property type="term" value="F:CAAX-protein geranylgeranyltransferase activity"/>
    <property type="evidence" value="ECO:0007669"/>
    <property type="project" value="TreeGrafter"/>
</dbReference>
<dbReference type="Gene3D" id="1.50.10.20">
    <property type="match status" value="1"/>
</dbReference>
<dbReference type="OMA" id="RWCLMRQ"/>
<evidence type="ECO:0000313" key="11">
    <source>
        <dbReference type="Proteomes" id="UP000053890"/>
    </source>
</evidence>
<dbReference type="GO" id="GO:0046872">
    <property type="term" value="F:metal ion binding"/>
    <property type="evidence" value="ECO:0007669"/>
    <property type="project" value="UniProtKB-KW"/>
</dbReference>